<gene>
    <name evidence="1" type="ORF">X474_15445</name>
</gene>
<protein>
    <submittedName>
        <fullName evidence="1">Uncharacterized protein</fullName>
    </submittedName>
</protein>
<accession>A0A0D2JUG7</accession>
<dbReference type="EMBL" id="AZAC01000018">
    <property type="protein sequence ID" value="KIX13150.1"/>
    <property type="molecule type" value="Genomic_DNA"/>
</dbReference>
<name>A0A0D2JUG7_9BACT</name>
<dbReference type="Proteomes" id="UP000032233">
    <property type="component" value="Unassembled WGS sequence"/>
</dbReference>
<sequence length="52" mass="5604">MIQDLQLTWQTPVGVSTAQGKYFRFGFKATFSIEVNTGASIKGPITAAESLP</sequence>
<dbReference type="InParanoid" id="A0A0D2JUG7"/>
<keyword evidence="2" id="KW-1185">Reference proteome</keyword>
<organism evidence="1 2">
    <name type="scientific">Dethiosulfatarculus sandiegensis</name>
    <dbReference type="NCBI Taxonomy" id="1429043"/>
    <lineage>
        <taxon>Bacteria</taxon>
        <taxon>Pseudomonadati</taxon>
        <taxon>Thermodesulfobacteriota</taxon>
        <taxon>Desulfarculia</taxon>
        <taxon>Desulfarculales</taxon>
        <taxon>Desulfarculaceae</taxon>
        <taxon>Dethiosulfatarculus</taxon>
    </lineage>
</organism>
<comment type="caution">
    <text evidence="1">The sequence shown here is derived from an EMBL/GenBank/DDBJ whole genome shotgun (WGS) entry which is preliminary data.</text>
</comment>
<dbReference type="STRING" id="1429043.X474_15445"/>
<dbReference type="AlphaFoldDB" id="A0A0D2JUG7"/>
<reference evidence="1 2" key="1">
    <citation type="submission" date="2013-11" db="EMBL/GenBank/DDBJ databases">
        <title>Metagenomic analysis of a methanogenic consortium involved in long chain n-alkane degradation.</title>
        <authorList>
            <person name="Davidova I.A."/>
            <person name="Callaghan A.V."/>
            <person name="Wawrik B."/>
            <person name="Pruitt S."/>
            <person name="Marks C."/>
            <person name="Duncan K.E."/>
            <person name="Suflita J.M."/>
        </authorList>
    </citation>
    <scope>NUCLEOTIDE SEQUENCE [LARGE SCALE GENOMIC DNA]</scope>
    <source>
        <strain evidence="1 2">SPR</strain>
    </source>
</reference>
<evidence type="ECO:0000313" key="2">
    <source>
        <dbReference type="Proteomes" id="UP000032233"/>
    </source>
</evidence>
<evidence type="ECO:0000313" key="1">
    <source>
        <dbReference type="EMBL" id="KIX13150.1"/>
    </source>
</evidence>
<proteinExistence type="predicted"/>